<dbReference type="InterPro" id="IPR036034">
    <property type="entry name" value="PDZ_sf"/>
</dbReference>
<dbReference type="SUPFAM" id="SSF50156">
    <property type="entry name" value="PDZ domain-like"/>
    <property type="match status" value="1"/>
</dbReference>
<dbReference type="SMART" id="SM00245">
    <property type="entry name" value="TSPc"/>
    <property type="match status" value="1"/>
</dbReference>
<dbReference type="EMBL" id="FRCL01000004">
    <property type="protein sequence ID" value="SHM36261.1"/>
    <property type="molecule type" value="Genomic_DNA"/>
</dbReference>
<sequence length="676" mass="77272">MKRFSLVIFLTTFSLFGQNSATTCEKLSKINALIQREHVNPKPVDDSLSVFVFDSFIDKMDPSRNIFLKSEYDILSKKYRLNIDDFIKSNDCSFLTEISTVYKKDLLRNKAILEKINREPIDYELKDTIRFYKKAFPIYLLDNQVEKVWRKKIRYQILDDISQTSKNLDSIKANFSSIEALAKNIVIQNELCRINTILQNDTDFEENLYNDFCSYFDPHTSYFSDDSKSSFVASLSKEHLSLGLNVSLNEKSEIIVDELDPNGPAFLTGKIKKGDQIISISNQKETLLVTCASLESISNMILSEANKNIVLTLKRKAGKNFDVLVEKQVIKDEENTVYSFIIEKDIKIGYIKIPSFYADFEDNNSKGCAQDVVREIIKLQKDNIKGLVIDLIDNGGGSMEEAIKLAGIFVDRGPISVVIDKDKIQTSIEDPFKGMFYKDPIVILVNGNSASASEFFAATLQDYNRALLIGSTTLGKATMQTILPLEENDKENFVKVTVNKFYRITGKSHQSVGISPNVMLPEIYETIFQKESNFPTALKNDSITTYIKFKPYFKNSLTEKIVKNSNERIANDSYFNTIKTLNKRIDNLVNQTRTAIPVNVDAVFEEQNNVTNLWDDITFFNAKSIDLNVYNSNLNKYLLAIHPMEKTYNQFQLNALKTNHYLKEAITIIEDFNTFK</sequence>
<dbReference type="Gene3D" id="2.30.42.10">
    <property type="match status" value="1"/>
</dbReference>
<dbReference type="RefSeq" id="WP_073206893.1">
    <property type="nucleotide sequence ID" value="NZ_FRCL01000004.1"/>
</dbReference>
<keyword evidence="3" id="KW-0378">Hydrolase</keyword>
<protein>
    <submittedName>
        <fullName evidence="6">Carboxyl-terminal processing protease</fullName>
    </submittedName>
</protein>
<keyword evidence="7" id="KW-1185">Reference proteome</keyword>
<dbReference type="PANTHER" id="PTHR32060:SF22">
    <property type="entry name" value="CARBOXYL-TERMINAL-PROCESSING PEPTIDASE 3, CHLOROPLASTIC"/>
    <property type="match status" value="1"/>
</dbReference>
<comment type="similarity">
    <text evidence="1">Belongs to the peptidase S41A family.</text>
</comment>
<proteinExistence type="inferred from homology"/>
<evidence type="ECO:0000256" key="2">
    <source>
        <dbReference type="ARBA" id="ARBA00022670"/>
    </source>
</evidence>
<dbReference type="Pfam" id="PF11818">
    <property type="entry name" value="DUF3340"/>
    <property type="match status" value="1"/>
</dbReference>
<dbReference type="Pfam" id="PF17804">
    <property type="entry name" value="TSP_NTD"/>
    <property type="match status" value="1"/>
</dbReference>
<dbReference type="SMART" id="SM00228">
    <property type="entry name" value="PDZ"/>
    <property type="match status" value="1"/>
</dbReference>
<dbReference type="GO" id="GO:0004175">
    <property type="term" value="F:endopeptidase activity"/>
    <property type="evidence" value="ECO:0007669"/>
    <property type="project" value="TreeGrafter"/>
</dbReference>
<dbReference type="Gene3D" id="3.90.226.10">
    <property type="entry name" value="2-enoyl-CoA Hydratase, Chain A, domain 1"/>
    <property type="match status" value="1"/>
</dbReference>
<reference evidence="7" key="1">
    <citation type="submission" date="2016-11" db="EMBL/GenBank/DDBJ databases">
        <authorList>
            <person name="Varghese N."/>
            <person name="Submissions S."/>
        </authorList>
    </citation>
    <scope>NUCLEOTIDE SEQUENCE [LARGE SCALE GENOMIC DNA]</scope>
    <source>
        <strain evidence="7">CGMCC 1.2749</strain>
    </source>
</reference>
<gene>
    <name evidence="6" type="ORF">SAMN05216269_10424</name>
</gene>
<keyword evidence="2 6" id="KW-0645">Protease</keyword>
<dbReference type="STRING" id="178356.SAMN05216269_10424"/>
<evidence type="ECO:0000256" key="4">
    <source>
        <dbReference type="ARBA" id="ARBA00022825"/>
    </source>
</evidence>
<name>A0A1M7I649_9FLAO</name>
<dbReference type="InterPro" id="IPR001478">
    <property type="entry name" value="PDZ"/>
</dbReference>
<dbReference type="InterPro" id="IPR029045">
    <property type="entry name" value="ClpP/crotonase-like_dom_sf"/>
</dbReference>
<evidence type="ECO:0000256" key="1">
    <source>
        <dbReference type="ARBA" id="ARBA00009179"/>
    </source>
</evidence>
<dbReference type="InterPro" id="IPR020992">
    <property type="entry name" value="Tail_Prtase_C"/>
</dbReference>
<feature type="domain" description="PDZ" evidence="5">
    <location>
        <begin position="232"/>
        <end position="316"/>
    </location>
</feature>
<dbReference type="InterPro" id="IPR004447">
    <property type="entry name" value="Peptidase_S41A"/>
</dbReference>
<accession>A0A1M7I649</accession>
<dbReference type="PROSITE" id="PS50106">
    <property type="entry name" value="PDZ"/>
    <property type="match status" value="1"/>
</dbReference>
<evidence type="ECO:0000313" key="7">
    <source>
        <dbReference type="Proteomes" id="UP000184092"/>
    </source>
</evidence>
<dbReference type="GO" id="GO:0006508">
    <property type="term" value="P:proteolysis"/>
    <property type="evidence" value="ECO:0007669"/>
    <property type="project" value="UniProtKB-KW"/>
</dbReference>
<dbReference type="GO" id="GO:0008236">
    <property type="term" value="F:serine-type peptidase activity"/>
    <property type="evidence" value="ECO:0007669"/>
    <property type="project" value="UniProtKB-KW"/>
</dbReference>
<dbReference type="GO" id="GO:0030288">
    <property type="term" value="C:outer membrane-bounded periplasmic space"/>
    <property type="evidence" value="ECO:0007669"/>
    <property type="project" value="TreeGrafter"/>
</dbReference>
<dbReference type="InterPro" id="IPR005151">
    <property type="entry name" value="Tail-specific_protease"/>
</dbReference>
<dbReference type="Proteomes" id="UP000184092">
    <property type="component" value="Unassembled WGS sequence"/>
</dbReference>
<keyword evidence="4" id="KW-0720">Serine protease</keyword>
<dbReference type="CDD" id="cd07560">
    <property type="entry name" value="Peptidase_S41_CPP"/>
    <property type="match status" value="1"/>
</dbReference>
<evidence type="ECO:0000256" key="3">
    <source>
        <dbReference type="ARBA" id="ARBA00022801"/>
    </source>
</evidence>
<organism evidence="6 7">
    <name type="scientific">Flavobacterium xinjiangense</name>
    <dbReference type="NCBI Taxonomy" id="178356"/>
    <lineage>
        <taxon>Bacteria</taxon>
        <taxon>Pseudomonadati</taxon>
        <taxon>Bacteroidota</taxon>
        <taxon>Flavobacteriia</taxon>
        <taxon>Flavobacteriales</taxon>
        <taxon>Flavobacteriaceae</taxon>
        <taxon>Flavobacterium</taxon>
    </lineage>
</organism>
<dbReference type="Pfam" id="PF03572">
    <property type="entry name" value="Peptidase_S41"/>
    <property type="match status" value="1"/>
</dbReference>
<dbReference type="InterPro" id="IPR040573">
    <property type="entry name" value="TSP_N"/>
</dbReference>
<dbReference type="OrthoDB" id="9812068at2"/>
<dbReference type="AlphaFoldDB" id="A0A1M7I649"/>
<evidence type="ECO:0000259" key="5">
    <source>
        <dbReference type="PROSITE" id="PS50106"/>
    </source>
</evidence>
<dbReference type="Pfam" id="PF00595">
    <property type="entry name" value="PDZ"/>
    <property type="match status" value="1"/>
</dbReference>
<dbReference type="GO" id="GO:0007165">
    <property type="term" value="P:signal transduction"/>
    <property type="evidence" value="ECO:0007669"/>
    <property type="project" value="TreeGrafter"/>
</dbReference>
<evidence type="ECO:0000313" key="6">
    <source>
        <dbReference type="EMBL" id="SHM36261.1"/>
    </source>
</evidence>
<dbReference type="SUPFAM" id="SSF52096">
    <property type="entry name" value="ClpP/crotonase"/>
    <property type="match status" value="1"/>
</dbReference>
<dbReference type="PANTHER" id="PTHR32060">
    <property type="entry name" value="TAIL-SPECIFIC PROTEASE"/>
    <property type="match status" value="1"/>
</dbReference>